<feature type="compositionally biased region" description="Low complexity" evidence="1">
    <location>
        <begin position="311"/>
        <end position="337"/>
    </location>
</feature>
<keyword evidence="4" id="KW-1185">Reference proteome</keyword>
<proteinExistence type="predicted"/>
<feature type="transmembrane region" description="Helical" evidence="2">
    <location>
        <begin position="94"/>
        <end position="114"/>
    </location>
</feature>
<feature type="region of interest" description="Disordered" evidence="1">
    <location>
        <begin position="280"/>
        <end position="347"/>
    </location>
</feature>
<feature type="transmembrane region" description="Helical" evidence="2">
    <location>
        <begin position="184"/>
        <end position="208"/>
    </location>
</feature>
<feature type="compositionally biased region" description="Polar residues" evidence="1">
    <location>
        <begin position="7"/>
        <end position="19"/>
    </location>
</feature>
<keyword evidence="2" id="KW-0472">Membrane</keyword>
<keyword evidence="2" id="KW-0812">Transmembrane</keyword>
<evidence type="ECO:0000256" key="1">
    <source>
        <dbReference type="SAM" id="MobiDB-lite"/>
    </source>
</evidence>
<dbReference type="Proteomes" id="UP000565715">
    <property type="component" value="Unassembled WGS sequence"/>
</dbReference>
<dbReference type="RefSeq" id="WP_068040820.1">
    <property type="nucleotide sequence ID" value="NZ_JAAXOO010000008.1"/>
</dbReference>
<keyword evidence="2" id="KW-1133">Transmembrane helix</keyword>
<name>A0A846XS14_9NOCA</name>
<comment type="caution">
    <text evidence="3">The sequence shown here is derived from an EMBL/GenBank/DDBJ whole genome shotgun (WGS) entry which is preliminary data.</text>
</comment>
<feature type="compositionally biased region" description="Basic and acidic residues" evidence="1">
    <location>
        <begin position="287"/>
        <end position="302"/>
    </location>
</feature>
<dbReference type="AlphaFoldDB" id="A0A846XS14"/>
<feature type="transmembrane region" description="Helical" evidence="2">
    <location>
        <begin position="121"/>
        <end position="142"/>
    </location>
</feature>
<reference evidence="3 4" key="1">
    <citation type="submission" date="2020-04" db="EMBL/GenBank/DDBJ databases">
        <title>MicrobeNet Type strains.</title>
        <authorList>
            <person name="Nicholson A.C."/>
        </authorList>
    </citation>
    <scope>NUCLEOTIDE SEQUENCE [LARGE SCALE GENOMIC DNA]</scope>
    <source>
        <strain evidence="3 4">DSM 45078</strain>
    </source>
</reference>
<feature type="region of interest" description="Disordered" evidence="1">
    <location>
        <begin position="1"/>
        <end position="24"/>
    </location>
</feature>
<accession>A0A846XS14</accession>
<gene>
    <name evidence="3" type="ORF">HGA13_30060</name>
</gene>
<evidence type="ECO:0000313" key="4">
    <source>
        <dbReference type="Proteomes" id="UP000565715"/>
    </source>
</evidence>
<evidence type="ECO:0000256" key="2">
    <source>
        <dbReference type="SAM" id="Phobius"/>
    </source>
</evidence>
<sequence length="347" mass="35505">MDHTVETRNTSEYSPQTKVGNIDRPGSQLPSDWKCWSVSALSLLTLILLFQPWLAASGPHGDVQADAFGRLDGTVPAFRGVGERLTEGVVSISGLWGISAAAAAVITLAAACMYRVFGIGLPAMVAAGAANAVLVPAALLHLNGKAPELGAMTDQHDELKTVLGDLLGTLFGGGRESGADTAQVATAVLTNQALACGLAAVLAAAIALSMRKSIRPITGTVAVPVEVAAQDPAAGRPVGARHAAPASVAVLEHELDLALPYTPGALAAVRTDHDDLGVGNRLLTRAELPRRTDGPARRDRPTARRARPRPTNRAAATPQPGSGAAASAKRAAGHCASPRSGRPVVSA</sequence>
<evidence type="ECO:0000313" key="3">
    <source>
        <dbReference type="EMBL" id="NKY37283.1"/>
    </source>
</evidence>
<dbReference type="EMBL" id="JAAXOO010000008">
    <property type="protein sequence ID" value="NKY37283.1"/>
    <property type="molecule type" value="Genomic_DNA"/>
</dbReference>
<protein>
    <submittedName>
        <fullName evidence="3">Uncharacterized protein</fullName>
    </submittedName>
</protein>
<organism evidence="3 4">
    <name type="scientific">Nocardia speluncae</name>
    <dbReference type="NCBI Taxonomy" id="419477"/>
    <lineage>
        <taxon>Bacteria</taxon>
        <taxon>Bacillati</taxon>
        <taxon>Actinomycetota</taxon>
        <taxon>Actinomycetes</taxon>
        <taxon>Mycobacteriales</taxon>
        <taxon>Nocardiaceae</taxon>
        <taxon>Nocardia</taxon>
    </lineage>
</organism>
<feature type="transmembrane region" description="Helical" evidence="2">
    <location>
        <begin position="35"/>
        <end position="54"/>
    </location>
</feature>